<accession>A0A0C2MBY6</accession>
<evidence type="ECO:0000313" key="1">
    <source>
        <dbReference type="EMBL" id="KII61874.1"/>
    </source>
</evidence>
<protein>
    <submittedName>
        <fullName evidence="1">Uncharacterized protein</fullName>
    </submittedName>
</protein>
<dbReference type="Proteomes" id="UP000031668">
    <property type="component" value="Unassembled WGS sequence"/>
</dbReference>
<sequence length="135" mass="15429">MRVKNNKNNYFLVSANIVYPYRFIKNPSRCEKYVENIYTEKMYPILCKFYPELISIAQNEINGLTTGSAGHDNISVGNKQPALQISKLPMKIIRCLLPSDNSEWLVTEKFCFVAPLAGLFDDIKEKAHTVLIIDP</sequence>
<name>A0A0C2MBY6_THEKT</name>
<comment type="caution">
    <text evidence="1">The sequence shown here is derived from an EMBL/GenBank/DDBJ whole genome shotgun (WGS) entry which is preliminary data.</text>
</comment>
<keyword evidence="2" id="KW-1185">Reference proteome</keyword>
<evidence type="ECO:0000313" key="2">
    <source>
        <dbReference type="Proteomes" id="UP000031668"/>
    </source>
</evidence>
<reference evidence="1 2" key="1">
    <citation type="journal article" date="2014" name="Genome Biol. Evol.">
        <title>The genome of the myxosporean Thelohanellus kitauei shows adaptations to nutrient acquisition within its fish host.</title>
        <authorList>
            <person name="Yang Y."/>
            <person name="Xiong J."/>
            <person name="Zhou Z."/>
            <person name="Huo F."/>
            <person name="Miao W."/>
            <person name="Ran C."/>
            <person name="Liu Y."/>
            <person name="Zhang J."/>
            <person name="Feng J."/>
            <person name="Wang M."/>
            <person name="Wang M."/>
            <person name="Wang L."/>
            <person name="Yao B."/>
        </authorList>
    </citation>
    <scope>NUCLEOTIDE SEQUENCE [LARGE SCALE GENOMIC DNA]</scope>
    <source>
        <strain evidence="1">Wuqing</strain>
    </source>
</reference>
<organism evidence="1 2">
    <name type="scientific">Thelohanellus kitauei</name>
    <name type="common">Myxosporean</name>
    <dbReference type="NCBI Taxonomy" id="669202"/>
    <lineage>
        <taxon>Eukaryota</taxon>
        <taxon>Metazoa</taxon>
        <taxon>Cnidaria</taxon>
        <taxon>Myxozoa</taxon>
        <taxon>Myxosporea</taxon>
        <taxon>Bivalvulida</taxon>
        <taxon>Platysporina</taxon>
        <taxon>Myxobolidae</taxon>
        <taxon>Thelohanellus</taxon>
    </lineage>
</organism>
<dbReference type="AlphaFoldDB" id="A0A0C2MBY6"/>
<dbReference type="EMBL" id="JWZT01005200">
    <property type="protein sequence ID" value="KII61874.1"/>
    <property type="molecule type" value="Genomic_DNA"/>
</dbReference>
<gene>
    <name evidence="1" type="ORF">RF11_14118</name>
</gene>
<proteinExistence type="predicted"/>